<dbReference type="STRING" id="29556.VO56_02685"/>
<accession>A0A0D5ZKG0</accession>
<dbReference type="EMBL" id="LR214950">
    <property type="protein sequence ID" value="VEU58653.1"/>
    <property type="molecule type" value="Genomic_DNA"/>
</dbReference>
<evidence type="ECO:0000313" key="5">
    <source>
        <dbReference type="Proteomes" id="UP000290568"/>
    </source>
</evidence>
<dbReference type="Proteomes" id="UP000290568">
    <property type="component" value="Chromosome"/>
</dbReference>
<dbReference type="HOGENOM" id="CLU_149300_0_0_14"/>
<gene>
    <name evidence="3" type="ORF">NCTC10183_00421</name>
    <name evidence="2" type="ORF">VO56_02685</name>
</gene>
<reference evidence="3 5" key="2">
    <citation type="submission" date="2019-01" db="EMBL/GenBank/DDBJ databases">
        <authorList>
            <consortium name="Pathogen Informatics"/>
        </authorList>
    </citation>
    <scope>NUCLEOTIDE SEQUENCE [LARGE SCALE GENOMIC DNA]</scope>
    <source>
        <strain evidence="3 5">NCTC10183</strain>
    </source>
</reference>
<keyword evidence="1" id="KW-0472">Membrane</keyword>
<protein>
    <submittedName>
        <fullName evidence="3">Hypothetical domain protein</fullName>
    </submittedName>
</protein>
<feature type="transmembrane region" description="Helical" evidence="1">
    <location>
        <begin position="31"/>
        <end position="53"/>
    </location>
</feature>
<evidence type="ECO:0000313" key="3">
    <source>
        <dbReference type="EMBL" id="VEU58653.1"/>
    </source>
</evidence>
<keyword evidence="5" id="KW-1185">Reference proteome</keyword>
<dbReference type="Proteomes" id="UP000032722">
    <property type="component" value="Chromosome"/>
</dbReference>
<reference evidence="2 4" key="1">
    <citation type="journal article" date="2015" name="Genome Announc.">
        <title>Complete Genome Sequence of Mycoplasma meleagridis, a Possible Emerging Pathogen in Chickens.</title>
        <authorList>
            <person name="Abolnik C."/>
        </authorList>
    </citation>
    <scope>NUCLEOTIDE SEQUENCE [LARGE SCALE GENOMIC DNA]</scope>
    <source>
        <strain evidence="2 4">B2096 8B</strain>
    </source>
</reference>
<keyword evidence="1" id="KW-0812">Transmembrane</keyword>
<evidence type="ECO:0000313" key="2">
    <source>
        <dbReference type="EMBL" id="AKA50130.1"/>
    </source>
</evidence>
<dbReference type="KEGG" id="mgb:VO56_02685"/>
<dbReference type="AlphaFoldDB" id="A0A0D5ZKG0"/>
<organism evidence="4">
    <name type="scientific">Mycoplasmopsis gallinacea</name>
    <dbReference type="NCBI Taxonomy" id="29556"/>
    <lineage>
        <taxon>Bacteria</taxon>
        <taxon>Bacillati</taxon>
        <taxon>Mycoplasmatota</taxon>
        <taxon>Mycoplasmoidales</taxon>
        <taxon>Metamycoplasmataceae</taxon>
        <taxon>Mycoplasmopsis</taxon>
    </lineage>
</organism>
<dbReference type="PATRIC" id="fig|29556.3.peg.531"/>
<feature type="transmembrane region" description="Helical" evidence="1">
    <location>
        <begin position="73"/>
        <end position="99"/>
    </location>
</feature>
<name>A0A0D5ZKG0_9BACT</name>
<keyword evidence="1" id="KW-1133">Transmembrane helix</keyword>
<proteinExistence type="predicted"/>
<evidence type="ECO:0000313" key="4">
    <source>
        <dbReference type="Proteomes" id="UP000032722"/>
    </source>
</evidence>
<feature type="transmembrane region" description="Helical" evidence="1">
    <location>
        <begin position="111"/>
        <end position="133"/>
    </location>
</feature>
<dbReference type="RefSeq" id="WP_129620293.1">
    <property type="nucleotide sequence ID" value="NZ_LR214950.1"/>
</dbReference>
<dbReference type="EMBL" id="CP011021">
    <property type="protein sequence ID" value="AKA50130.1"/>
    <property type="molecule type" value="Genomic_DNA"/>
</dbReference>
<evidence type="ECO:0000256" key="1">
    <source>
        <dbReference type="SAM" id="Phobius"/>
    </source>
</evidence>
<sequence>MIKREKLNWKTRFRYFWLGKRPRERKSLPKIVEYLYMIFANIILLIFTILVIWEIFAFKSSENESLAENFNLYGWRILISLASFGYITIILCSIHIFYILSKTEFYKWSGILGVVFSLLGLSPIALFFLMVSYSKNEIAFY</sequence>
<dbReference type="OrthoDB" id="399000at2"/>